<sequence>MTRSVFIKLRPLQATLHTPVRFELQRESGEWLSEAWTLAHAGSGGPGPTTCMDNEARSKRKEYFMLITRTNFVCVFPQYIYHNENYEKPFFSTYVKTSMFTIYLFGLCFWPPWRDQCTKPTTYMVWNESKYFRFPRSQLIGQFAFHQSRPGSVPLGVVWIFAYGKLGGRCCWLVCFLRTAHFPSPLHSATAPSSPCFTLTDSQGLAVSADQNLSPHLPVVSPVSAALNLQDGGQTGYRVVVDIKSDPTYVPIKFPEPGDKSSGTESDDSSIRSVRFSKLAEVRHMSEQDATEALLARLSYQASLRAGEVARRAAISCGNEQTLANLLHKLGCPKITMQTPISKTHVSDAFHWSLTGKQADDLRRFHDRQFTGGRKALIDIAALQNWFIANYTYQVALSDTEAGIVTVLSSTSSLFTLILAALFPSNIGDRFTLSKLVAVCISIAGLWVMQLHIHLGNALGNGLGVYRGPNTGQYRGPGCNGIPPSLAHSLFILWTGSRHRPSRVGSLGVGAITYSLLPTALDSMVKTIYMVDYTATRAVMCVPIRTGACLLYATVLVALRYGTKSGFDSIILHFGFPALGGRRNCLMIRQWARWQRVWHVRPRVGRRHLTHSAYCKSGLTVKGYCMGVVSAESSESREHPFSGSKVRWKRCEHQTNKPTDQYPGSKCRGQLKTGLEAKVISLFILNLGSALVGWRLVGKQWSHRAGVAKSIALRCDFTGWLEGNKRATIIIHTVLSSSV</sequence>
<dbReference type="InterPro" id="IPR037185">
    <property type="entry name" value="EmrE-like"/>
</dbReference>
<dbReference type="Proteomes" id="UP001159363">
    <property type="component" value="Chromosome 6"/>
</dbReference>
<evidence type="ECO:0000256" key="6">
    <source>
        <dbReference type="ARBA" id="ARBA00040744"/>
    </source>
</evidence>
<dbReference type="SUPFAM" id="SSF103481">
    <property type="entry name" value="Multidrug resistance efflux transporter EmrE"/>
    <property type="match status" value="1"/>
</dbReference>
<dbReference type="EMBL" id="JARBHB010000007">
    <property type="protein sequence ID" value="KAJ8879917.1"/>
    <property type="molecule type" value="Genomic_DNA"/>
</dbReference>
<dbReference type="Pfam" id="PF00892">
    <property type="entry name" value="EamA"/>
    <property type="match status" value="1"/>
</dbReference>
<dbReference type="PANTHER" id="PTHR23051:SF0">
    <property type="entry name" value="SOLUTE CARRIER FAMILY 35 MEMBER F5"/>
    <property type="match status" value="1"/>
</dbReference>
<feature type="transmembrane region" description="Helical" evidence="7">
    <location>
        <begin position="402"/>
        <end position="424"/>
    </location>
</feature>
<accession>A0ABQ9H6J4</accession>
<evidence type="ECO:0000256" key="4">
    <source>
        <dbReference type="ARBA" id="ARBA00022989"/>
    </source>
</evidence>
<keyword evidence="4 7" id="KW-1133">Transmembrane helix</keyword>
<dbReference type="PANTHER" id="PTHR23051">
    <property type="entry name" value="SOLUTE CARRIER FAMILY 35, MEMBER F5"/>
    <property type="match status" value="1"/>
</dbReference>
<evidence type="ECO:0000259" key="8">
    <source>
        <dbReference type="Pfam" id="PF00892"/>
    </source>
</evidence>
<feature type="transmembrane region" description="Helical" evidence="7">
    <location>
        <begin position="436"/>
        <end position="455"/>
    </location>
</feature>
<feature type="domain" description="EamA" evidence="8">
    <location>
        <begin position="381"/>
        <end position="449"/>
    </location>
</feature>
<protein>
    <recommendedName>
        <fullName evidence="6">Solute carrier family 35 member F5</fullName>
    </recommendedName>
</protein>
<name>A0ABQ9H6J4_9NEOP</name>
<reference evidence="9 10" key="1">
    <citation type="submission" date="2023-02" db="EMBL/GenBank/DDBJ databases">
        <title>LHISI_Scaffold_Assembly.</title>
        <authorList>
            <person name="Stuart O.P."/>
            <person name="Cleave R."/>
            <person name="Magrath M.J.L."/>
            <person name="Mikheyev A.S."/>
        </authorList>
    </citation>
    <scope>NUCLEOTIDE SEQUENCE [LARGE SCALE GENOMIC DNA]</scope>
    <source>
        <strain evidence="9">Daus_M_001</strain>
        <tissue evidence="9">Leg muscle</tissue>
    </source>
</reference>
<evidence type="ECO:0000256" key="5">
    <source>
        <dbReference type="ARBA" id="ARBA00023136"/>
    </source>
</evidence>
<organism evidence="9 10">
    <name type="scientific">Dryococelus australis</name>
    <dbReference type="NCBI Taxonomy" id="614101"/>
    <lineage>
        <taxon>Eukaryota</taxon>
        <taxon>Metazoa</taxon>
        <taxon>Ecdysozoa</taxon>
        <taxon>Arthropoda</taxon>
        <taxon>Hexapoda</taxon>
        <taxon>Insecta</taxon>
        <taxon>Pterygota</taxon>
        <taxon>Neoptera</taxon>
        <taxon>Polyneoptera</taxon>
        <taxon>Phasmatodea</taxon>
        <taxon>Verophasmatodea</taxon>
        <taxon>Anareolatae</taxon>
        <taxon>Phasmatidae</taxon>
        <taxon>Eurycanthinae</taxon>
        <taxon>Dryococelus</taxon>
    </lineage>
</organism>
<evidence type="ECO:0000256" key="2">
    <source>
        <dbReference type="ARBA" id="ARBA00007863"/>
    </source>
</evidence>
<evidence type="ECO:0000313" key="10">
    <source>
        <dbReference type="Proteomes" id="UP001159363"/>
    </source>
</evidence>
<keyword evidence="10" id="KW-1185">Reference proteome</keyword>
<evidence type="ECO:0000256" key="3">
    <source>
        <dbReference type="ARBA" id="ARBA00022692"/>
    </source>
</evidence>
<evidence type="ECO:0000256" key="7">
    <source>
        <dbReference type="SAM" id="Phobius"/>
    </source>
</evidence>
<comment type="caution">
    <text evidence="9">The sequence shown here is derived from an EMBL/GenBank/DDBJ whole genome shotgun (WGS) entry which is preliminary data.</text>
</comment>
<keyword evidence="5 7" id="KW-0472">Membrane</keyword>
<proteinExistence type="inferred from homology"/>
<comment type="similarity">
    <text evidence="2">Belongs to the SLC35F solute transporter family.</text>
</comment>
<evidence type="ECO:0000313" key="9">
    <source>
        <dbReference type="EMBL" id="KAJ8879917.1"/>
    </source>
</evidence>
<comment type="subcellular location">
    <subcellularLocation>
        <location evidence="1">Membrane</location>
        <topology evidence="1">Multi-pass membrane protein</topology>
    </subcellularLocation>
</comment>
<dbReference type="InterPro" id="IPR000620">
    <property type="entry name" value="EamA_dom"/>
</dbReference>
<keyword evidence="3 7" id="KW-0812">Transmembrane</keyword>
<gene>
    <name evidence="9" type="ORF">PR048_020538</name>
</gene>
<evidence type="ECO:0000256" key="1">
    <source>
        <dbReference type="ARBA" id="ARBA00004141"/>
    </source>
</evidence>